<name>A0A835IMH1_9MAGN</name>
<dbReference type="InterPro" id="IPR002401">
    <property type="entry name" value="Cyt_P450_E_grp-I"/>
</dbReference>
<dbReference type="GO" id="GO:0016020">
    <property type="term" value="C:membrane"/>
    <property type="evidence" value="ECO:0007669"/>
    <property type="project" value="UniProtKB-SubCell"/>
</dbReference>
<keyword evidence="13" id="KW-1185">Reference proteome</keyword>
<keyword evidence="8 10" id="KW-0408">Iron</keyword>
<dbReference type="InterPro" id="IPR036396">
    <property type="entry name" value="Cyt_P450_sf"/>
</dbReference>
<dbReference type="InterPro" id="IPR017972">
    <property type="entry name" value="Cyt_P450_CS"/>
</dbReference>
<evidence type="ECO:0000256" key="11">
    <source>
        <dbReference type="RuleBase" id="RU000461"/>
    </source>
</evidence>
<dbReference type="Pfam" id="PF00067">
    <property type="entry name" value="p450"/>
    <property type="match status" value="1"/>
</dbReference>
<keyword evidence="11" id="KW-0503">Monooxygenase</keyword>
<organism evidence="12 13">
    <name type="scientific">Coptis chinensis</name>
    <dbReference type="NCBI Taxonomy" id="261450"/>
    <lineage>
        <taxon>Eukaryota</taxon>
        <taxon>Viridiplantae</taxon>
        <taxon>Streptophyta</taxon>
        <taxon>Embryophyta</taxon>
        <taxon>Tracheophyta</taxon>
        <taxon>Spermatophyta</taxon>
        <taxon>Magnoliopsida</taxon>
        <taxon>Ranunculales</taxon>
        <taxon>Ranunculaceae</taxon>
        <taxon>Coptidoideae</taxon>
        <taxon>Coptis</taxon>
    </lineage>
</organism>
<dbReference type="InterPro" id="IPR001128">
    <property type="entry name" value="Cyt_P450"/>
</dbReference>
<dbReference type="PROSITE" id="PS00086">
    <property type="entry name" value="CYTOCHROME_P450"/>
    <property type="match status" value="1"/>
</dbReference>
<sequence length="158" mass="17702">MLKKAQRELDAQIGKERQVEDLDIKNLPYIQAIIKEAMRLYPAGPIIEHEASEDCDVGGFHVPAEFRPERFLTGHADVDLRGQHLELIPFGSGRRVCPGISFALQVMHLALARIIHGFELKIPNDSNIDMSGTPGIISCKATPLQVLLTPRFNPMFYK</sequence>
<comment type="cofactor">
    <cofactor evidence="1 10">
        <name>heme</name>
        <dbReference type="ChEBI" id="CHEBI:30413"/>
    </cofactor>
</comment>
<evidence type="ECO:0000256" key="8">
    <source>
        <dbReference type="ARBA" id="ARBA00023004"/>
    </source>
</evidence>
<keyword evidence="9" id="KW-0472">Membrane</keyword>
<dbReference type="GO" id="GO:0016705">
    <property type="term" value="F:oxidoreductase activity, acting on paired donors, with incorporation or reduction of molecular oxygen"/>
    <property type="evidence" value="ECO:0007669"/>
    <property type="project" value="InterPro"/>
</dbReference>
<evidence type="ECO:0000313" key="13">
    <source>
        <dbReference type="Proteomes" id="UP000631114"/>
    </source>
</evidence>
<evidence type="ECO:0000313" key="12">
    <source>
        <dbReference type="EMBL" id="KAF9620436.1"/>
    </source>
</evidence>
<comment type="caution">
    <text evidence="12">The sequence shown here is derived from an EMBL/GenBank/DDBJ whole genome shotgun (WGS) entry which is preliminary data.</text>
</comment>
<dbReference type="GO" id="GO:0005506">
    <property type="term" value="F:iron ion binding"/>
    <property type="evidence" value="ECO:0007669"/>
    <property type="project" value="InterPro"/>
</dbReference>
<dbReference type="Gene3D" id="1.10.630.10">
    <property type="entry name" value="Cytochrome P450"/>
    <property type="match status" value="1"/>
</dbReference>
<dbReference type="PANTHER" id="PTHR47947:SF26">
    <property type="entry name" value="CYTOCHROME P450"/>
    <property type="match status" value="1"/>
</dbReference>
<dbReference type="PRINTS" id="PR00463">
    <property type="entry name" value="EP450I"/>
</dbReference>
<dbReference type="AlphaFoldDB" id="A0A835IMH1"/>
<dbReference type="GO" id="GO:0044550">
    <property type="term" value="P:secondary metabolite biosynthetic process"/>
    <property type="evidence" value="ECO:0007669"/>
    <property type="project" value="UniProtKB-ARBA"/>
</dbReference>
<dbReference type="GO" id="GO:0004497">
    <property type="term" value="F:monooxygenase activity"/>
    <property type="evidence" value="ECO:0007669"/>
    <property type="project" value="UniProtKB-KW"/>
</dbReference>
<dbReference type="Proteomes" id="UP000631114">
    <property type="component" value="Unassembled WGS sequence"/>
</dbReference>
<evidence type="ECO:0000256" key="10">
    <source>
        <dbReference type="PIRSR" id="PIRSR602401-1"/>
    </source>
</evidence>
<evidence type="ECO:0000256" key="1">
    <source>
        <dbReference type="ARBA" id="ARBA00001971"/>
    </source>
</evidence>
<keyword evidence="6" id="KW-1133">Transmembrane helix</keyword>
<dbReference type="OrthoDB" id="2789670at2759"/>
<evidence type="ECO:0008006" key="14">
    <source>
        <dbReference type="Google" id="ProtNLM"/>
    </source>
</evidence>
<dbReference type="GO" id="GO:0020037">
    <property type="term" value="F:heme binding"/>
    <property type="evidence" value="ECO:0007669"/>
    <property type="project" value="InterPro"/>
</dbReference>
<evidence type="ECO:0000256" key="4">
    <source>
        <dbReference type="ARBA" id="ARBA00022692"/>
    </source>
</evidence>
<evidence type="ECO:0000256" key="5">
    <source>
        <dbReference type="ARBA" id="ARBA00022723"/>
    </source>
</evidence>
<evidence type="ECO:0000256" key="3">
    <source>
        <dbReference type="ARBA" id="ARBA00022617"/>
    </source>
</evidence>
<evidence type="ECO:0000256" key="9">
    <source>
        <dbReference type="ARBA" id="ARBA00023136"/>
    </source>
</evidence>
<dbReference type="InterPro" id="IPR050651">
    <property type="entry name" value="Plant_Cytochrome_P450_Monoox"/>
</dbReference>
<evidence type="ECO:0000256" key="2">
    <source>
        <dbReference type="ARBA" id="ARBA00004370"/>
    </source>
</evidence>
<comment type="similarity">
    <text evidence="11">Belongs to the cytochrome P450 family.</text>
</comment>
<feature type="binding site" description="axial binding residue" evidence="10">
    <location>
        <position position="97"/>
    </location>
    <ligand>
        <name>heme</name>
        <dbReference type="ChEBI" id="CHEBI:30413"/>
    </ligand>
    <ligandPart>
        <name>Fe</name>
        <dbReference type="ChEBI" id="CHEBI:18248"/>
    </ligandPart>
</feature>
<dbReference type="EMBL" id="JADFTS010000002">
    <property type="protein sequence ID" value="KAF9620436.1"/>
    <property type="molecule type" value="Genomic_DNA"/>
</dbReference>
<keyword evidence="3 10" id="KW-0349">Heme</keyword>
<evidence type="ECO:0000256" key="7">
    <source>
        <dbReference type="ARBA" id="ARBA00023002"/>
    </source>
</evidence>
<keyword evidence="4" id="KW-0812">Transmembrane</keyword>
<proteinExistence type="inferred from homology"/>
<gene>
    <name evidence="12" type="ORF">IFM89_012613</name>
</gene>
<accession>A0A835IMH1</accession>
<dbReference type="SUPFAM" id="SSF48264">
    <property type="entry name" value="Cytochrome P450"/>
    <property type="match status" value="1"/>
</dbReference>
<evidence type="ECO:0000256" key="6">
    <source>
        <dbReference type="ARBA" id="ARBA00022989"/>
    </source>
</evidence>
<protein>
    <recommendedName>
        <fullName evidence="14">Cytochrome P450</fullName>
    </recommendedName>
</protein>
<keyword evidence="7 11" id="KW-0560">Oxidoreductase</keyword>
<comment type="subcellular location">
    <subcellularLocation>
        <location evidence="2">Membrane</location>
    </subcellularLocation>
</comment>
<dbReference type="PRINTS" id="PR00385">
    <property type="entry name" value="P450"/>
</dbReference>
<keyword evidence="5 10" id="KW-0479">Metal-binding</keyword>
<dbReference type="PANTHER" id="PTHR47947">
    <property type="entry name" value="CYTOCHROME P450 82C3-RELATED"/>
    <property type="match status" value="1"/>
</dbReference>
<reference evidence="12 13" key="1">
    <citation type="submission" date="2020-10" db="EMBL/GenBank/DDBJ databases">
        <title>The Coptis chinensis genome and diversification of protoberbering-type alkaloids.</title>
        <authorList>
            <person name="Wang B."/>
            <person name="Shu S."/>
            <person name="Song C."/>
            <person name="Liu Y."/>
        </authorList>
    </citation>
    <scope>NUCLEOTIDE SEQUENCE [LARGE SCALE GENOMIC DNA]</scope>
    <source>
        <strain evidence="12">HL-2020</strain>
        <tissue evidence="12">Leaf</tissue>
    </source>
</reference>